<feature type="domain" description="Piwi" evidence="2">
    <location>
        <begin position="707"/>
        <end position="1026"/>
    </location>
</feature>
<dbReference type="InterPro" id="IPR014811">
    <property type="entry name" value="ArgoL1"/>
</dbReference>
<reference evidence="3" key="1">
    <citation type="journal article" date="2020" name="Stud. Mycol.">
        <title>101 Dothideomycetes genomes: a test case for predicting lifestyles and emergence of pathogens.</title>
        <authorList>
            <person name="Haridas S."/>
            <person name="Albert R."/>
            <person name="Binder M."/>
            <person name="Bloem J."/>
            <person name="Labutti K."/>
            <person name="Salamov A."/>
            <person name="Andreopoulos B."/>
            <person name="Baker S."/>
            <person name="Barry K."/>
            <person name="Bills G."/>
            <person name="Bluhm B."/>
            <person name="Cannon C."/>
            <person name="Castanera R."/>
            <person name="Culley D."/>
            <person name="Daum C."/>
            <person name="Ezra D."/>
            <person name="Gonzalez J."/>
            <person name="Henrissat B."/>
            <person name="Kuo A."/>
            <person name="Liang C."/>
            <person name="Lipzen A."/>
            <person name="Lutzoni F."/>
            <person name="Magnuson J."/>
            <person name="Mondo S."/>
            <person name="Nolan M."/>
            <person name="Ohm R."/>
            <person name="Pangilinan J."/>
            <person name="Park H.-J."/>
            <person name="Ramirez L."/>
            <person name="Alfaro M."/>
            <person name="Sun H."/>
            <person name="Tritt A."/>
            <person name="Yoshinaga Y."/>
            <person name="Zwiers L.-H."/>
            <person name="Turgeon B."/>
            <person name="Goodwin S."/>
            <person name="Spatafora J."/>
            <person name="Crous P."/>
            <person name="Grigoriev I."/>
        </authorList>
    </citation>
    <scope>NUCLEOTIDE SEQUENCE</scope>
    <source>
        <strain evidence="3">CBS 279.74</strain>
    </source>
</reference>
<evidence type="ECO:0000313" key="4">
    <source>
        <dbReference type="Proteomes" id="UP000799428"/>
    </source>
</evidence>
<dbReference type="PROSITE" id="PS50822">
    <property type="entry name" value="PIWI"/>
    <property type="match status" value="1"/>
</dbReference>
<dbReference type="Pfam" id="PF16486">
    <property type="entry name" value="ArgoN"/>
    <property type="match status" value="1"/>
</dbReference>
<dbReference type="SMART" id="SM01163">
    <property type="entry name" value="DUF1785"/>
    <property type="match status" value="1"/>
</dbReference>
<dbReference type="EMBL" id="MU005769">
    <property type="protein sequence ID" value="KAF2709989.1"/>
    <property type="molecule type" value="Genomic_DNA"/>
</dbReference>
<feature type="compositionally biased region" description="Basic and acidic residues" evidence="1">
    <location>
        <begin position="1061"/>
        <end position="1078"/>
    </location>
</feature>
<dbReference type="Gene3D" id="3.40.50.2300">
    <property type="match status" value="1"/>
</dbReference>
<feature type="compositionally biased region" description="Low complexity" evidence="1">
    <location>
        <begin position="119"/>
        <end position="130"/>
    </location>
</feature>
<keyword evidence="4" id="KW-1185">Reference proteome</keyword>
<dbReference type="Proteomes" id="UP000799428">
    <property type="component" value="Unassembled WGS sequence"/>
</dbReference>
<sequence>MAPLPEHVRKMLDAGANDRPCLNCHRHGHGFIDCDIMQVKSWDGDLWGPQAASRKFRPQVVEYQRVMRDQKNAPATAAPKDAADRLRDLSLGPSSSQPPKPTIVPPHPSTKPSNPSAVSRQSSSKPRQSPAGFAQASKASTTSDQITYENESQSMEEKVQAIDGRQLVGSLARSDTNLVTQKLKKLAGSEAALDFPVRNGFLKPKPPNSTVYTNHFDVKFVPGSSIYEYKITCTPGAKNRRKTRALIRSAISNCPILTSWEPNFATDYIDTLVSWENLHEAMKESSYKRINGDGDATGSEWVLNDLQDGNTTIRVTIRYERRVEIERLQDYCNSGPTSAHLDKEPIIRALNIILCKCFVETKGQNHAIRIGANKFFLKQGYEELAVNENQHLSLCTIRGFFYTFKPGIGRILLNVNLATSAFWRPIPLSQLMQHDSTFHRSEWNRVLRNVRVFITYERGNKKEDPVAYERLNRSESRIKPIRELGRQLSVEQFTNPSGVTENVHSYLQRTHRVTLNGNLPAVNLGQPGEPRWYSPEQLRIVPYQIFRDLVPDSLTVKMLQTACLKPAAAASIIQNEGITALGLDPRSGANVLRHCPVIQIDPRFLRVPSTTFNFPELQYGNKTIRAGNRWDLIGKSLLQRNSRKLTTLVLQETGIHTVPEGKTQFQNFAAGVKYGVADIQYVRTTTGFNAQNRNTLDKEMSKRDYELALLVLRSKNVESYANFKDLADRKYGVHSLCVTGKKFQGGDVMGNLMMKLNLKMAGMNHSTTNGVLNRIMSDTLVLGADVTHPGPTAVLNCPSIAAIVGSVDSRAGRFLGSMRLQTESKKEIIDEVESMVKERIKDWVIEQRPNPKSHGRLPVNILYYRDGVSDSQYNQVKDLEVSQIRIAFKSAVLELIKEGVIAESDRSRTVRVTAVVVAKRHHVRFYPENSTKQDFQNCPAGTYVDDIVTSPYFTDFYLQSHTAIKGTARPAHYFLLVNEMNIGIQELTTLTHELCFTYVRSTVGVSYAAPAYYADRLCERGRQYMRDYFTRTDKGRWLQEQMDYYKKDEESKAKQARTKKYGAERDDKHNKRSKSDEEVISETKDRLYIADENKKWLMKGGEGYDGRYTHNGAVHDFHKHGQDANPWHPNISKTMFWM</sequence>
<feature type="compositionally biased region" description="Pro residues" evidence="1">
    <location>
        <begin position="96"/>
        <end position="109"/>
    </location>
</feature>
<dbReference type="Pfam" id="PF08699">
    <property type="entry name" value="ArgoL1"/>
    <property type="match status" value="1"/>
</dbReference>
<dbReference type="InterPro" id="IPR012337">
    <property type="entry name" value="RNaseH-like_sf"/>
</dbReference>
<dbReference type="GO" id="GO:0003676">
    <property type="term" value="F:nucleic acid binding"/>
    <property type="evidence" value="ECO:0007669"/>
    <property type="project" value="InterPro"/>
</dbReference>
<evidence type="ECO:0000256" key="1">
    <source>
        <dbReference type="SAM" id="MobiDB-lite"/>
    </source>
</evidence>
<evidence type="ECO:0000259" key="2">
    <source>
        <dbReference type="PROSITE" id="PS50822"/>
    </source>
</evidence>
<dbReference type="Gene3D" id="3.30.420.10">
    <property type="entry name" value="Ribonuclease H-like superfamily/Ribonuclease H"/>
    <property type="match status" value="1"/>
</dbReference>
<dbReference type="SUPFAM" id="SSF53098">
    <property type="entry name" value="Ribonuclease H-like"/>
    <property type="match status" value="1"/>
</dbReference>
<evidence type="ECO:0000313" key="3">
    <source>
        <dbReference type="EMBL" id="KAF2709989.1"/>
    </source>
</evidence>
<dbReference type="SMART" id="SM00950">
    <property type="entry name" value="Piwi"/>
    <property type="match status" value="1"/>
</dbReference>
<feature type="compositionally biased region" description="Polar residues" evidence="1">
    <location>
        <begin position="137"/>
        <end position="153"/>
    </location>
</feature>
<dbReference type="PANTHER" id="PTHR22891">
    <property type="entry name" value="EUKARYOTIC TRANSLATION INITIATION FACTOR 2C"/>
    <property type="match status" value="1"/>
</dbReference>
<dbReference type="Gene3D" id="2.170.260.10">
    <property type="entry name" value="paz domain"/>
    <property type="match status" value="1"/>
</dbReference>
<dbReference type="InterPro" id="IPR036085">
    <property type="entry name" value="PAZ_dom_sf"/>
</dbReference>
<gene>
    <name evidence="3" type="ORF">K504DRAFT_533008</name>
</gene>
<accession>A0A6G1KAR2</accession>
<dbReference type="Pfam" id="PF02171">
    <property type="entry name" value="Piwi"/>
    <property type="match status" value="1"/>
</dbReference>
<dbReference type="InterPro" id="IPR003165">
    <property type="entry name" value="Piwi"/>
</dbReference>
<feature type="region of interest" description="Disordered" evidence="1">
    <location>
        <begin position="67"/>
        <end position="153"/>
    </location>
</feature>
<dbReference type="InterPro" id="IPR032474">
    <property type="entry name" value="Argonaute_N"/>
</dbReference>
<dbReference type="InterPro" id="IPR036397">
    <property type="entry name" value="RNaseH_sf"/>
</dbReference>
<feature type="region of interest" description="Disordered" evidence="1">
    <location>
        <begin position="1055"/>
        <end position="1078"/>
    </location>
</feature>
<dbReference type="SUPFAM" id="SSF101690">
    <property type="entry name" value="PAZ domain"/>
    <property type="match status" value="1"/>
</dbReference>
<protein>
    <submittedName>
        <fullName evidence="3">Piwi-domain-containing protein</fullName>
    </submittedName>
</protein>
<organism evidence="3 4">
    <name type="scientific">Pleomassaria siparia CBS 279.74</name>
    <dbReference type="NCBI Taxonomy" id="1314801"/>
    <lineage>
        <taxon>Eukaryota</taxon>
        <taxon>Fungi</taxon>
        <taxon>Dikarya</taxon>
        <taxon>Ascomycota</taxon>
        <taxon>Pezizomycotina</taxon>
        <taxon>Dothideomycetes</taxon>
        <taxon>Pleosporomycetidae</taxon>
        <taxon>Pleosporales</taxon>
        <taxon>Pleomassariaceae</taxon>
        <taxon>Pleomassaria</taxon>
    </lineage>
</organism>
<dbReference type="AlphaFoldDB" id="A0A6G1KAR2"/>
<proteinExistence type="predicted"/>
<dbReference type="OrthoDB" id="10252740at2759"/>
<name>A0A6G1KAR2_9PLEO</name>